<dbReference type="EMBL" id="LRRQ01000054">
    <property type="protein sequence ID" value="OAM90586.1"/>
    <property type="molecule type" value="Genomic_DNA"/>
</dbReference>
<protein>
    <recommendedName>
        <fullName evidence="1">Uroporphyrinogen decarboxylase (URO-D) domain-containing protein</fullName>
    </recommendedName>
</protein>
<gene>
    <name evidence="2" type="ORF">AW736_07280</name>
</gene>
<dbReference type="Proteomes" id="UP000078486">
    <property type="component" value="Unassembled WGS sequence"/>
</dbReference>
<keyword evidence="3" id="KW-1185">Reference proteome</keyword>
<dbReference type="InterPro" id="IPR000257">
    <property type="entry name" value="Uroporphyrinogen_deCOase"/>
</dbReference>
<comment type="caution">
    <text evidence="2">The sequence shown here is derived from an EMBL/GenBank/DDBJ whole genome shotgun (WGS) entry which is preliminary data.</text>
</comment>
<dbReference type="AlphaFoldDB" id="A0A178INE4"/>
<accession>A0A178INE4</accession>
<organism evidence="2 3">
    <name type="scientific">Termitidicoccus mucosus</name>
    <dbReference type="NCBI Taxonomy" id="1184151"/>
    <lineage>
        <taxon>Bacteria</taxon>
        <taxon>Pseudomonadati</taxon>
        <taxon>Verrucomicrobiota</taxon>
        <taxon>Opitutia</taxon>
        <taxon>Opitutales</taxon>
        <taxon>Opitutaceae</taxon>
        <taxon>Termitidicoccus</taxon>
    </lineage>
</organism>
<dbReference type="OrthoDB" id="9778540at2"/>
<name>A0A178INE4_9BACT</name>
<dbReference type="RefSeq" id="WP_068769516.1">
    <property type="nucleotide sequence ID" value="NZ_CP109796.1"/>
</dbReference>
<dbReference type="STRING" id="1184151.AW736_07280"/>
<evidence type="ECO:0000313" key="3">
    <source>
        <dbReference type="Proteomes" id="UP000078486"/>
    </source>
</evidence>
<feature type="domain" description="Uroporphyrinogen decarboxylase (URO-D)" evidence="1">
    <location>
        <begin position="173"/>
        <end position="354"/>
    </location>
</feature>
<dbReference type="GO" id="GO:0006779">
    <property type="term" value="P:porphyrin-containing compound biosynthetic process"/>
    <property type="evidence" value="ECO:0007669"/>
    <property type="project" value="InterPro"/>
</dbReference>
<dbReference type="Pfam" id="PF01208">
    <property type="entry name" value="URO-D"/>
    <property type="match status" value="1"/>
</dbReference>
<dbReference type="InterPro" id="IPR038071">
    <property type="entry name" value="UROD/MetE-like_sf"/>
</dbReference>
<reference evidence="2 3" key="1">
    <citation type="submission" date="2016-01" db="EMBL/GenBank/DDBJ databases">
        <title>High potential of lignocellulose degradation of a new Verrucomicrobia species.</title>
        <authorList>
            <person name="Wang Y."/>
            <person name="Shi Y."/>
            <person name="Qiu Z."/>
            <person name="Liu S."/>
            <person name="Yang H."/>
        </authorList>
    </citation>
    <scope>NUCLEOTIDE SEQUENCE [LARGE SCALE GENOMIC DNA]</scope>
    <source>
        <strain evidence="2 3">TSB47</strain>
    </source>
</reference>
<proteinExistence type="predicted"/>
<dbReference type="SUPFAM" id="SSF51726">
    <property type="entry name" value="UROD/MetE-like"/>
    <property type="match status" value="1"/>
</dbReference>
<sequence>MTPRERFLNTLNYQPVDQRPCYLAWPWFDTLARWRREGLPDGVTDVHEHLGVSGLGYRVSNITPAAGVFPDYPVKILREDGEFIYKTDRYGRTAKEFKDHSSFPEWLEFPVKTPEDLRRLLDEHFDVDNLDARFPADWLEQVHAAEQRGDVILIDGGCYYWTLRSVAGVDGAGYLLYDAPELVGELFERYHAVVMEGLRRAVKVTRVDIIGFGEDFACKSGPLLSPAMFRDMILPHYKKVMDFAHAHDVRLTWHDSDGDYRLLLPDMLSAGVNSTCPCEVASGMEPVGLRRQFGRELRIGGGFDKRIVPLGRSAVAAEFARLRPVIEEGGYIPGIDHSIPADVSYDRYREYVDELVKVSAWV</sequence>
<evidence type="ECO:0000259" key="1">
    <source>
        <dbReference type="Pfam" id="PF01208"/>
    </source>
</evidence>
<dbReference type="Gene3D" id="3.20.20.210">
    <property type="match status" value="1"/>
</dbReference>
<evidence type="ECO:0000313" key="2">
    <source>
        <dbReference type="EMBL" id="OAM90586.1"/>
    </source>
</evidence>
<dbReference type="GO" id="GO:0004853">
    <property type="term" value="F:uroporphyrinogen decarboxylase activity"/>
    <property type="evidence" value="ECO:0007669"/>
    <property type="project" value="InterPro"/>
</dbReference>